<dbReference type="AlphaFoldDB" id="A0A8T0UR32"/>
<comment type="caution">
    <text evidence="1">The sequence shown here is derived from an EMBL/GenBank/DDBJ whole genome shotgun (WGS) entry which is preliminary data.</text>
</comment>
<protein>
    <submittedName>
        <fullName evidence="1">Uncharacterized protein</fullName>
    </submittedName>
</protein>
<gene>
    <name evidence="1" type="ORF">PVAP13_3KG483670</name>
</gene>
<evidence type="ECO:0000313" key="1">
    <source>
        <dbReference type="EMBL" id="KAG2626852.1"/>
    </source>
</evidence>
<keyword evidence="2" id="KW-1185">Reference proteome</keyword>
<dbReference type="EMBL" id="CM029041">
    <property type="protein sequence ID" value="KAG2626852.1"/>
    <property type="molecule type" value="Genomic_DNA"/>
</dbReference>
<name>A0A8T0UR32_PANVG</name>
<organism evidence="1 2">
    <name type="scientific">Panicum virgatum</name>
    <name type="common">Blackwell switchgrass</name>
    <dbReference type="NCBI Taxonomy" id="38727"/>
    <lineage>
        <taxon>Eukaryota</taxon>
        <taxon>Viridiplantae</taxon>
        <taxon>Streptophyta</taxon>
        <taxon>Embryophyta</taxon>
        <taxon>Tracheophyta</taxon>
        <taxon>Spermatophyta</taxon>
        <taxon>Magnoliopsida</taxon>
        <taxon>Liliopsida</taxon>
        <taxon>Poales</taxon>
        <taxon>Poaceae</taxon>
        <taxon>PACMAD clade</taxon>
        <taxon>Panicoideae</taxon>
        <taxon>Panicodae</taxon>
        <taxon>Paniceae</taxon>
        <taxon>Panicinae</taxon>
        <taxon>Panicum</taxon>
        <taxon>Panicum sect. Hiantes</taxon>
    </lineage>
</organism>
<accession>A0A8T0UR32</accession>
<sequence>MLNKDRLSHSKITLSKLCCAASLRPSLAARHSPVSGSAIWKYRFAESAIKFPSASRMIAPEAPIAEEAWNAASVFTLVRPCGGLFHELRRGCPAGLTEFSACRTTTICHMVYCCPWILPGLAVF</sequence>
<dbReference type="Proteomes" id="UP000823388">
    <property type="component" value="Chromosome 3K"/>
</dbReference>
<proteinExistence type="predicted"/>
<evidence type="ECO:0000313" key="2">
    <source>
        <dbReference type="Proteomes" id="UP000823388"/>
    </source>
</evidence>
<reference evidence="1" key="1">
    <citation type="submission" date="2020-05" db="EMBL/GenBank/DDBJ databases">
        <title>WGS assembly of Panicum virgatum.</title>
        <authorList>
            <person name="Lovell J.T."/>
            <person name="Jenkins J."/>
            <person name="Shu S."/>
            <person name="Juenger T.E."/>
            <person name="Schmutz J."/>
        </authorList>
    </citation>
    <scope>NUCLEOTIDE SEQUENCE</scope>
    <source>
        <strain evidence="1">AP13</strain>
    </source>
</reference>